<dbReference type="AlphaFoldDB" id="A0A6J4NWB1"/>
<protein>
    <submittedName>
        <fullName evidence="1">Uncharacterized protein</fullName>
    </submittedName>
</protein>
<name>A0A6J4NWB1_9ACTN</name>
<reference evidence="1" key="1">
    <citation type="submission" date="2020-02" db="EMBL/GenBank/DDBJ databases">
        <authorList>
            <person name="Meier V. D."/>
        </authorList>
    </citation>
    <scope>NUCLEOTIDE SEQUENCE</scope>
    <source>
        <strain evidence="1">AVDCRST_MAG55</strain>
    </source>
</reference>
<sequence>MDHTTAFYHDERCLWHTTGEAVLVMPVGGSQGRCVRPASGRWA</sequence>
<accession>A0A6J4NWB1</accession>
<dbReference type="EMBL" id="CADCUZ010000024">
    <property type="protein sequence ID" value="CAA9399273.1"/>
    <property type="molecule type" value="Genomic_DNA"/>
</dbReference>
<organism evidence="1">
    <name type="scientific">uncultured Rubrobacteraceae bacterium</name>
    <dbReference type="NCBI Taxonomy" id="349277"/>
    <lineage>
        <taxon>Bacteria</taxon>
        <taxon>Bacillati</taxon>
        <taxon>Actinomycetota</taxon>
        <taxon>Rubrobacteria</taxon>
        <taxon>Rubrobacterales</taxon>
        <taxon>Rubrobacteraceae</taxon>
        <taxon>environmental samples</taxon>
    </lineage>
</organism>
<gene>
    <name evidence="1" type="ORF">AVDCRST_MAG55-549</name>
</gene>
<proteinExistence type="predicted"/>
<evidence type="ECO:0000313" key="1">
    <source>
        <dbReference type="EMBL" id="CAA9399273.1"/>
    </source>
</evidence>